<dbReference type="InterPro" id="IPR050078">
    <property type="entry name" value="Ribosomal_L11_MeTrfase_PrmA"/>
</dbReference>
<dbReference type="GO" id="GO:0016279">
    <property type="term" value="F:protein-lysine N-methyltransferase activity"/>
    <property type="evidence" value="ECO:0007669"/>
    <property type="project" value="TreeGrafter"/>
</dbReference>
<keyword evidence="1 3" id="KW-0489">Methyltransferase</keyword>
<dbReference type="GO" id="GO:0032259">
    <property type="term" value="P:methylation"/>
    <property type="evidence" value="ECO:0007669"/>
    <property type="project" value="UniProtKB-KW"/>
</dbReference>
<dbReference type="GO" id="GO:0005840">
    <property type="term" value="C:ribosome"/>
    <property type="evidence" value="ECO:0007669"/>
    <property type="project" value="UniProtKB-KW"/>
</dbReference>
<dbReference type="Gene3D" id="3.40.50.150">
    <property type="entry name" value="Vaccinia Virus protein VP39"/>
    <property type="match status" value="1"/>
</dbReference>
<evidence type="ECO:0000313" key="3">
    <source>
        <dbReference type="EMBL" id="CAA6825782.1"/>
    </source>
</evidence>
<reference evidence="3" key="1">
    <citation type="submission" date="2020-01" db="EMBL/GenBank/DDBJ databases">
        <authorList>
            <person name="Meier V. D."/>
            <person name="Meier V D."/>
        </authorList>
    </citation>
    <scope>NUCLEOTIDE SEQUENCE</scope>
    <source>
        <strain evidence="3">HLG_WM_MAG_08</strain>
    </source>
</reference>
<dbReference type="GO" id="GO:0005829">
    <property type="term" value="C:cytosol"/>
    <property type="evidence" value="ECO:0007669"/>
    <property type="project" value="TreeGrafter"/>
</dbReference>
<dbReference type="EMBL" id="CACVAV010000408">
    <property type="protein sequence ID" value="CAA6825782.1"/>
    <property type="molecule type" value="Genomic_DNA"/>
</dbReference>
<keyword evidence="2 3" id="KW-0808">Transferase</keyword>
<proteinExistence type="predicted"/>
<dbReference type="AlphaFoldDB" id="A0A6S6TYW5"/>
<dbReference type="SUPFAM" id="SSF53335">
    <property type="entry name" value="S-adenosyl-L-methionine-dependent methyltransferases"/>
    <property type="match status" value="1"/>
</dbReference>
<dbReference type="PANTHER" id="PTHR43648:SF1">
    <property type="entry name" value="ELECTRON TRANSFER FLAVOPROTEIN BETA SUBUNIT LYSINE METHYLTRANSFERASE"/>
    <property type="match status" value="1"/>
</dbReference>
<dbReference type="CDD" id="cd02440">
    <property type="entry name" value="AdoMet_MTases"/>
    <property type="match status" value="1"/>
</dbReference>
<dbReference type="EC" id="2.1.1.-" evidence="3"/>
<accession>A0A6S6TYW5</accession>
<protein>
    <submittedName>
        <fullName evidence="3">Ribosomal protein L11 methyltransferase (EC)</fullName>
        <ecNumber evidence="3">2.1.1.-</ecNumber>
    </submittedName>
</protein>
<evidence type="ECO:0000256" key="1">
    <source>
        <dbReference type="ARBA" id="ARBA00022603"/>
    </source>
</evidence>
<dbReference type="Pfam" id="PF06325">
    <property type="entry name" value="PrmA"/>
    <property type="match status" value="1"/>
</dbReference>
<gene>
    <name evidence="3" type="ORF">HELGO_WM62607</name>
</gene>
<organism evidence="3">
    <name type="scientific">uncultured Thiotrichaceae bacterium</name>
    <dbReference type="NCBI Taxonomy" id="298394"/>
    <lineage>
        <taxon>Bacteria</taxon>
        <taxon>Pseudomonadati</taxon>
        <taxon>Pseudomonadota</taxon>
        <taxon>Gammaproteobacteria</taxon>
        <taxon>Thiotrichales</taxon>
        <taxon>Thiotrichaceae</taxon>
        <taxon>environmental samples</taxon>
    </lineage>
</organism>
<evidence type="ECO:0000256" key="2">
    <source>
        <dbReference type="ARBA" id="ARBA00022679"/>
    </source>
</evidence>
<dbReference type="PANTHER" id="PTHR43648">
    <property type="entry name" value="ELECTRON TRANSFER FLAVOPROTEIN BETA SUBUNIT LYSINE METHYLTRANSFERASE"/>
    <property type="match status" value="1"/>
</dbReference>
<name>A0A6S6TYW5_9GAMM</name>
<keyword evidence="3" id="KW-0689">Ribosomal protein</keyword>
<sequence length="162" mass="16902">NHPTTALCLAWLDGEDLAGKTVLDYGCGSGILAIAAAKLGAGKIVATDIDPQALQATQDNAQRNSLPADAIQTCFPEDLEADTYDIVIANILAGPLVKLSSDILGHLKPGGRLALSGILQEQAEMVSAAYSSALTEAHIATQEDWVRMSGTRHIGHLSANNT</sequence>
<feature type="non-terminal residue" evidence="3">
    <location>
        <position position="1"/>
    </location>
</feature>
<dbReference type="InterPro" id="IPR029063">
    <property type="entry name" value="SAM-dependent_MTases_sf"/>
</dbReference>
<keyword evidence="3" id="KW-0687">Ribonucleoprotein</keyword>